<dbReference type="RefSeq" id="WP_191156908.1">
    <property type="nucleotide sequence ID" value="NZ_JACWUN010000014.1"/>
</dbReference>
<gene>
    <name evidence="2" type="ORF">ICT70_11825</name>
</gene>
<evidence type="ECO:0000313" key="2">
    <source>
        <dbReference type="EMBL" id="MBD1401362.1"/>
    </source>
</evidence>
<feature type="coiled-coil region" evidence="1">
    <location>
        <begin position="45"/>
        <end position="100"/>
    </location>
</feature>
<keyword evidence="1" id="KW-0175">Coiled coil</keyword>
<organism evidence="2 3">
    <name type="scientific">Pelovirga terrestris</name>
    <dbReference type="NCBI Taxonomy" id="2771352"/>
    <lineage>
        <taxon>Bacteria</taxon>
        <taxon>Pseudomonadati</taxon>
        <taxon>Thermodesulfobacteriota</taxon>
        <taxon>Desulfuromonadia</taxon>
        <taxon>Geobacterales</taxon>
        <taxon>Geobacteraceae</taxon>
        <taxon>Pelovirga</taxon>
    </lineage>
</organism>
<evidence type="ECO:0000256" key="1">
    <source>
        <dbReference type="SAM" id="Coils"/>
    </source>
</evidence>
<reference evidence="2" key="1">
    <citation type="submission" date="2020-09" db="EMBL/GenBank/DDBJ databases">
        <title>Pelobacter alkaliphilus sp. nov., a novel anaerobic arsenate-reducing bacterium from terrestrial mud volcano.</title>
        <authorList>
            <person name="Khomyakova M.A."/>
            <person name="Merkel A.Y."/>
            <person name="Slobodkin A.I."/>
        </authorList>
    </citation>
    <scope>NUCLEOTIDE SEQUENCE</scope>
    <source>
        <strain evidence="2">M08fum</strain>
    </source>
</reference>
<dbReference type="AlphaFoldDB" id="A0A8J6QP15"/>
<accession>A0A8J6QP15</accession>
<evidence type="ECO:0000313" key="3">
    <source>
        <dbReference type="Proteomes" id="UP000632828"/>
    </source>
</evidence>
<dbReference type="Proteomes" id="UP000632828">
    <property type="component" value="Unassembled WGS sequence"/>
</dbReference>
<protein>
    <submittedName>
        <fullName evidence="2">Uncharacterized protein</fullName>
    </submittedName>
</protein>
<proteinExistence type="predicted"/>
<sequence>MPLESVQTQQQEVARYLDDFLAGGDLHTLDQYLADAPASKQLAAISRLVQELQLCRAEHREQKAKLESSRQSIVELESRNLQLLETIDQLKSLLIQLEQRVH</sequence>
<name>A0A8J6QP15_9BACT</name>
<dbReference type="EMBL" id="JACWUN010000014">
    <property type="protein sequence ID" value="MBD1401362.1"/>
    <property type="molecule type" value="Genomic_DNA"/>
</dbReference>
<keyword evidence="3" id="KW-1185">Reference proteome</keyword>
<comment type="caution">
    <text evidence="2">The sequence shown here is derived from an EMBL/GenBank/DDBJ whole genome shotgun (WGS) entry which is preliminary data.</text>
</comment>